<dbReference type="PANTHER" id="PTHR11102:SF160">
    <property type="entry name" value="ERAD-ASSOCIATED E3 UBIQUITIN-PROTEIN LIGASE COMPONENT HRD3"/>
    <property type="match status" value="1"/>
</dbReference>
<dbReference type="AlphaFoldDB" id="A0A557P5D9"/>
<comment type="caution">
    <text evidence="2">The sequence shown here is derived from an EMBL/GenBank/DDBJ whole genome shotgun (WGS) entry which is preliminary data.</text>
</comment>
<dbReference type="InterPro" id="IPR050767">
    <property type="entry name" value="Sel1_AlgK"/>
</dbReference>
<keyword evidence="1" id="KW-0732">Signal</keyword>
<reference evidence="2 3" key="1">
    <citation type="submission" date="2019-07" db="EMBL/GenBank/DDBJ databases">
        <title>The draft genome sequence of Vibrio algivorus M1486.</title>
        <authorList>
            <person name="Meng X."/>
        </authorList>
    </citation>
    <scope>NUCLEOTIDE SEQUENCE [LARGE SCALE GENOMIC DNA]</scope>
    <source>
        <strain evidence="2 3">M1486</strain>
    </source>
</reference>
<dbReference type="Gene3D" id="1.25.40.10">
    <property type="entry name" value="Tetratricopeptide repeat domain"/>
    <property type="match status" value="1"/>
</dbReference>
<gene>
    <name evidence="2" type="ORF">FOF44_10755</name>
</gene>
<dbReference type="OrthoDB" id="5587079at2"/>
<evidence type="ECO:0000313" key="3">
    <source>
        <dbReference type="Proteomes" id="UP000319828"/>
    </source>
</evidence>
<sequence>MSLTKALVLLAVAFSCFVSSVCRANVVRNELHHLAPQEAYEIGMQLRWQYKWYDAQQYLKFAANHGITNAMCMYSIMLLSDGATSTNSTKAYRYAKKAAHKGSECGVVLLANLSSQDHNPLGASKVSLSEDEDSLSNDSDFISVLFAVNTTDTFTEHSDEYYERLKMVSGNGNAIAQYALATAYQLNQFSGGFILSSSRNKEIRRLYKASADQGYIPAINAYVGLLLDDENYEEVSQYVQVAVRQGSANEILALADSYAIGGNLSQFKQNTILAASYYKVYFDSMAIDPFYPDFYNVEKASYESLVRTMSTEQKIKSEDLANQYLAAHKVRAFDDYWYLDQVKIAIQ</sequence>
<dbReference type="Proteomes" id="UP000319828">
    <property type="component" value="Unassembled WGS sequence"/>
</dbReference>
<protein>
    <submittedName>
        <fullName evidence="2">Sel1 repeat family protein</fullName>
    </submittedName>
</protein>
<organism evidence="2 3">
    <name type="scientific">Vibrio algivorus</name>
    <dbReference type="NCBI Taxonomy" id="1667024"/>
    <lineage>
        <taxon>Bacteria</taxon>
        <taxon>Pseudomonadati</taxon>
        <taxon>Pseudomonadota</taxon>
        <taxon>Gammaproteobacteria</taxon>
        <taxon>Vibrionales</taxon>
        <taxon>Vibrionaceae</taxon>
        <taxon>Vibrio</taxon>
    </lineage>
</organism>
<evidence type="ECO:0000256" key="1">
    <source>
        <dbReference type="SAM" id="SignalP"/>
    </source>
</evidence>
<dbReference type="PROSITE" id="PS51257">
    <property type="entry name" value="PROKAR_LIPOPROTEIN"/>
    <property type="match status" value="1"/>
</dbReference>
<dbReference type="PANTHER" id="PTHR11102">
    <property type="entry name" value="SEL-1-LIKE PROTEIN"/>
    <property type="match status" value="1"/>
</dbReference>
<dbReference type="SUPFAM" id="SSF81901">
    <property type="entry name" value="HCP-like"/>
    <property type="match status" value="1"/>
</dbReference>
<dbReference type="RefSeq" id="WP_144388351.1">
    <property type="nucleotide sequence ID" value="NZ_CANNCB010000029.1"/>
</dbReference>
<feature type="signal peptide" evidence="1">
    <location>
        <begin position="1"/>
        <end position="24"/>
    </location>
</feature>
<accession>A0A557P5D9</accession>
<proteinExistence type="predicted"/>
<dbReference type="EMBL" id="VMKJ01000021">
    <property type="protein sequence ID" value="TVO35864.1"/>
    <property type="molecule type" value="Genomic_DNA"/>
</dbReference>
<name>A0A557P5D9_9VIBR</name>
<dbReference type="InterPro" id="IPR011990">
    <property type="entry name" value="TPR-like_helical_dom_sf"/>
</dbReference>
<evidence type="ECO:0000313" key="2">
    <source>
        <dbReference type="EMBL" id="TVO35864.1"/>
    </source>
</evidence>
<feature type="chain" id="PRO_5022053306" evidence="1">
    <location>
        <begin position="25"/>
        <end position="347"/>
    </location>
</feature>